<keyword evidence="3" id="KW-1185">Reference proteome</keyword>
<gene>
    <name evidence="2" type="ORF">GUJ93_ZPchr0008g11462</name>
</gene>
<evidence type="ECO:0000256" key="1">
    <source>
        <dbReference type="SAM" id="MobiDB-lite"/>
    </source>
</evidence>
<sequence length="196" mass="22360">MDVEKDEECHEEALPLGEFIGEYSGEYTDESGGHPIPGRKNTWRVRVMRMIRWVAGKRGMSQSVRHRGMTQRVWGRGMTQRVRGRGISRRVRVRRKHGDAHVTVAFEDVVAEVRRPRGGRPFQDPPPCRPVASSSSLRSGWRHHRGFAPVYVDELYSRAKTHHVAVHEVSQQQQKATTTAGKLAAHQGPMTFHRII</sequence>
<dbReference type="AlphaFoldDB" id="A0A8J5RGL9"/>
<protein>
    <submittedName>
        <fullName evidence="2">Uncharacterized protein</fullName>
    </submittedName>
</protein>
<comment type="caution">
    <text evidence="2">The sequence shown here is derived from an EMBL/GenBank/DDBJ whole genome shotgun (WGS) entry which is preliminary data.</text>
</comment>
<accession>A0A8J5RGL9</accession>
<feature type="region of interest" description="Disordered" evidence="1">
    <location>
        <begin position="117"/>
        <end position="136"/>
    </location>
</feature>
<reference evidence="2" key="2">
    <citation type="submission" date="2021-02" db="EMBL/GenBank/DDBJ databases">
        <authorList>
            <person name="Kimball J.A."/>
            <person name="Haas M.W."/>
            <person name="Macchietto M."/>
            <person name="Kono T."/>
            <person name="Duquette J."/>
            <person name="Shao M."/>
        </authorList>
    </citation>
    <scope>NUCLEOTIDE SEQUENCE</scope>
    <source>
        <tissue evidence="2">Fresh leaf tissue</tissue>
    </source>
</reference>
<organism evidence="2 3">
    <name type="scientific">Zizania palustris</name>
    <name type="common">Northern wild rice</name>
    <dbReference type="NCBI Taxonomy" id="103762"/>
    <lineage>
        <taxon>Eukaryota</taxon>
        <taxon>Viridiplantae</taxon>
        <taxon>Streptophyta</taxon>
        <taxon>Embryophyta</taxon>
        <taxon>Tracheophyta</taxon>
        <taxon>Spermatophyta</taxon>
        <taxon>Magnoliopsida</taxon>
        <taxon>Liliopsida</taxon>
        <taxon>Poales</taxon>
        <taxon>Poaceae</taxon>
        <taxon>BOP clade</taxon>
        <taxon>Oryzoideae</taxon>
        <taxon>Oryzeae</taxon>
        <taxon>Zizaniinae</taxon>
        <taxon>Zizania</taxon>
    </lineage>
</organism>
<dbReference type="Proteomes" id="UP000729402">
    <property type="component" value="Unassembled WGS sequence"/>
</dbReference>
<evidence type="ECO:0000313" key="2">
    <source>
        <dbReference type="EMBL" id="KAG8046402.1"/>
    </source>
</evidence>
<dbReference type="EMBL" id="JAAALK010000290">
    <property type="protein sequence ID" value="KAG8046402.1"/>
    <property type="molecule type" value="Genomic_DNA"/>
</dbReference>
<name>A0A8J5RGL9_ZIZPA</name>
<reference evidence="2" key="1">
    <citation type="journal article" date="2021" name="bioRxiv">
        <title>Whole Genome Assembly and Annotation of Northern Wild Rice, Zizania palustris L., Supports a Whole Genome Duplication in the Zizania Genus.</title>
        <authorList>
            <person name="Haas M."/>
            <person name="Kono T."/>
            <person name="Macchietto M."/>
            <person name="Millas R."/>
            <person name="McGilp L."/>
            <person name="Shao M."/>
            <person name="Duquette J."/>
            <person name="Hirsch C.N."/>
            <person name="Kimball J."/>
        </authorList>
    </citation>
    <scope>NUCLEOTIDE SEQUENCE</scope>
    <source>
        <tissue evidence="2">Fresh leaf tissue</tissue>
    </source>
</reference>
<evidence type="ECO:0000313" key="3">
    <source>
        <dbReference type="Proteomes" id="UP000729402"/>
    </source>
</evidence>
<proteinExistence type="predicted"/>